<protein>
    <submittedName>
        <fullName evidence="1">Uncharacterized protein</fullName>
    </submittedName>
</protein>
<evidence type="ECO:0000313" key="1">
    <source>
        <dbReference type="EMBL" id="KAK4106013.1"/>
    </source>
</evidence>
<dbReference type="Proteomes" id="UP001305647">
    <property type="component" value="Unassembled WGS sequence"/>
</dbReference>
<gene>
    <name evidence="1" type="ORF">N658DRAFT_490624</name>
</gene>
<evidence type="ECO:0000313" key="2">
    <source>
        <dbReference type="Proteomes" id="UP001305647"/>
    </source>
</evidence>
<reference evidence="1" key="2">
    <citation type="submission" date="2023-05" db="EMBL/GenBank/DDBJ databases">
        <authorList>
            <consortium name="Lawrence Berkeley National Laboratory"/>
            <person name="Steindorff A."/>
            <person name="Hensen N."/>
            <person name="Bonometti L."/>
            <person name="Westerberg I."/>
            <person name="Brannstrom I.O."/>
            <person name="Guillou S."/>
            <person name="Cros-Aarteil S."/>
            <person name="Calhoun S."/>
            <person name="Haridas S."/>
            <person name="Kuo A."/>
            <person name="Mondo S."/>
            <person name="Pangilinan J."/>
            <person name="Riley R."/>
            <person name="Labutti K."/>
            <person name="Andreopoulos B."/>
            <person name="Lipzen A."/>
            <person name="Chen C."/>
            <person name="Yanf M."/>
            <person name="Daum C."/>
            <person name="Ng V."/>
            <person name="Clum A."/>
            <person name="Ohm R."/>
            <person name="Martin F."/>
            <person name="Silar P."/>
            <person name="Natvig D."/>
            <person name="Lalanne C."/>
            <person name="Gautier V."/>
            <person name="Ament-Velasquez S.L."/>
            <person name="Kruys A."/>
            <person name="Hutchinson M.I."/>
            <person name="Powell A.J."/>
            <person name="Barry K."/>
            <person name="Miller A.N."/>
            <person name="Grigoriev I.V."/>
            <person name="Debuchy R."/>
            <person name="Gladieux P."/>
            <person name="Thoren M.H."/>
            <person name="Johannesson H."/>
        </authorList>
    </citation>
    <scope>NUCLEOTIDE SEQUENCE</scope>
    <source>
        <strain evidence="1">CBS 757.83</strain>
    </source>
</reference>
<comment type="caution">
    <text evidence="1">The sequence shown here is derived from an EMBL/GenBank/DDBJ whole genome shotgun (WGS) entry which is preliminary data.</text>
</comment>
<proteinExistence type="predicted"/>
<name>A0AAN6Q9A1_9PEZI</name>
<organism evidence="1 2">
    <name type="scientific">Parathielavia hyrcaniae</name>
    <dbReference type="NCBI Taxonomy" id="113614"/>
    <lineage>
        <taxon>Eukaryota</taxon>
        <taxon>Fungi</taxon>
        <taxon>Dikarya</taxon>
        <taxon>Ascomycota</taxon>
        <taxon>Pezizomycotina</taxon>
        <taxon>Sordariomycetes</taxon>
        <taxon>Sordariomycetidae</taxon>
        <taxon>Sordariales</taxon>
        <taxon>Chaetomiaceae</taxon>
        <taxon>Parathielavia</taxon>
    </lineage>
</organism>
<dbReference type="AlphaFoldDB" id="A0AAN6Q9A1"/>
<keyword evidence="2" id="KW-1185">Reference proteome</keyword>
<dbReference type="EMBL" id="MU863624">
    <property type="protein sequence ID" value="KAK4106013.1"/>
    <property type="molecule type" value="Genomic_DNA"/>
</dbReference>
<sequence>MCSNDLPAMSPSMDAVLAAELALDKLPDLSPWESRAPNDVRSRGHDAPFMWHRKLQHSLPQPAKDLVRRQQARFSRD</sequence>
<reference evidence="1" key="1">
    <citation type="journal article" date="2023" name="Mol. Phylogenet. Evol.">
        <title>Genome-scale phylogeny and comparative genomics of the fungal order Sordariales.</title>
        <authorList>
            <person name="Hensen N."/>
            <person name="Bonometti L."/>
            <person name="Westerberg I."/>
            <person name="Brannstrom I.O."/>
            <person name="Guillou S."/>
            <person name="Cros-Aarteil S."/>
            <person name="Calhoun S."/>
            <person name="Haridas S."/>
            <person name="Kuo A."/>
            <person name="Mondo S."/>
            <person name="Pangilinan J."/>
            <person name="Riley R."/>
            <person name="LaButti K."/>
            <person name="Andreopoulos B."/>
            <person name="Lipzen A."/>
            <person name="Chen C."/>
            <person name="Yan M."/>
            <person name="Daum C."/>
            <person name="Ng V."/>
            <person name="Clum A."/>
            <person name="Steindorff A."/>
            <person name="Ohm R.A."/>
            <person name="Martin F."/>
            <person name="Silar P."/>
            <person name="Natvig D.O."/>
            <person name="Lalanne C."/>
            <person name="Gautier V."/>
            <person name="Ament-Velasquez S.L."/>
            <person name="Kruys A."/>
            <person name="Hutchinson M.I."/>
            <person name="Powell A.J."/>
            <person name="Barry K."/>
            <person name="Miller A.N."/>
            <person name="Grigoriev I.V."/>
            <person name="Debuchy R."/>
            <person name="Gladieux P."/>
            <person name="Hiltunen Thoren M."/>
            <person name="Johannesson H."/>
        </authorList>
    </citation>
    <scope>NUCLEOTIDE SEQUENCE</scope>
    <source>
        <strain evidence="1">CBS 757.83</strain>
    </source>
</reference>
<accession>A0AAN6Q9A1</accession>